<evidence type="ECO:0000313" key="2">
    <source>
        <dbReference type="EMBL" id="OFI35611.1"/>
    </source>
</evidence>
<evidence type="ECO:0000313" key="3">
    <source>
        <dbReference type="Proteomes" id="UP000176037"/>
    </source>
</evidence>
<dbReference type="EMBL" id="MJIC01000009">
    <property type="protein sequence ID" value="OFI35611.1"/>
    <property type="molecule type" value="Genomic_DNA"/>
</dbReference>
<feature type="domain" description="Alpha/beta hydrolase" evidence="1">
    <location>
        <begin position="6"/>
        <end position="445"/>
    </location>
</feature>
<dbReference type="STRING" id="1856405.BFC17_12710"/>
<dbReference type="Proteomes" id="UP000176037">
    <property type="component" value="Unassembled WGS sequence"/>
</dbReference>
<dbReference type="AlphaFoldDB" id="A0A1E8FI56"/>
<dbReference type="RefSeq" id="WP_070175355.1">
    <property type="nucleotide sequence ID" value="NZ_BMJR01000006.1"/>
</dbReference>
<organism evidence="2 3">
    <name type="scientific">Alteromonas lipolytica</name>
    <dbReference type="NCBI Taxonomy" id="1856405"/>
    <lineage>
        <taxon>Bacteria</taxon>
        <taxon>Pseudomonadati</taxon>
        <taxon>Pseudomonadota</taxon>
        <taxon>Gammaproteobacteria</taxon>
        <taxon>Alteromonadales</taxon>
        <taxon>Alteromonadaceae</taxon>
        <taxon>Alteromonas/Salinimonas group</taxon>
        <taxon>Alteromonas</taxon>
    </lineage>
</organism>
<name>A0A1E8FI56_9ALTE</name>
<evidence type="ECO:0000259" key="1">
    <source>
        <dbReference type="Pfam" id="PF20091"/>
    </source>
</evidence>
<accession>A0A1E8FI56</accession>
<comment type="caution">
    <text evidence="2">The sequence shown here is derived from an EMBL/GenBank/DDBJ whole genome shotgun (WGS) entry which is preliminary data.</text>
</comment>
<reference evidence="2 3" key="1">
    <citation type="submission" date="2016-09" db="EMBL/GenBank/DDBJ databases">
        <title>Alteromonas lipolytica, a new species isolated from sea water.</title>
        <authorList>
            <person name="Wu Y.-H."/>
            <person name="Cheng H."/>
            <person name="Xu X.-W."/>
        </authorList>
    </citation>
    <scope>NUCLEOTIDE SEQUENCE [LARGE SCALE GENOMIC DNA]</scope>
    <source>
        <strain evidence="2 3">JW12</strain>
    </source>
</reference>
<dbReference type="Pfam" id="PF20091">
    <property type="entry name" value="Abhydrolase_10"/>
    <property type="match status" value="1"/>
</dbReference>
<gene>
    <name evidence="2" type="ORF">BFC17_12710</name>
</gene>
<keyword evidence="3" id="KW-1185">Reference proteome</keyword>
<sequence>MASPKITGPVSGGKRGYPFSSYMGDLDKRGYVEEEFFIEGKATTYKVDGELGFDGKWQLAPDSQKDYRTRILVRRPKNAADFNGVVLVEWLNVTLGHDIEVTGAMSNAIYDAGCVYVMASCQRVGVVGAGDNKQGLHQWDPERYGSLDISGDSLSFDILTQVGRAVGPKREFTGKDPLNGLKPVTILATGASQSAGRLRGYINGVHPLVNVYHGFLPTIDFGMSFGFDDFDLSSPTDGAARVRFIPTIIRSDIKTPVIVVNSETESLMYFRSRQPDSRYFRYWEVAGASHAPAPYAKVLDAMRERDGLSGADPNYGSFVPWRPVSDVALIDLIAWAQKGTLPPEADKIEVVIGEKKMPEVVRDELGNAKGGIRLPEITVPTATHTAAILGFASPLGLRGKSEPFDKAQLQQLYPTRKDYVTKVTSAAKQAAKQGFILESQVERYIEKAQKQPLGL</sequence>
<dbReference type="OrthoDB" id="1971292at2"/>
<protein>
    <recommendedName>
        <fullName evidence="1">Alpha/beta hydrolase domain-containing protein</fullName>
    </recommendedName>
</protein>
<proteinExistence type="predicted"/>
<dbReference type="InterPro" id="IPR045394">
    <property type="entry name" value="Abhydrolase_dom"/>
</dbReference>